<dbReference type="EMBL" id="CP016268">
    <property type="protein sequence ID" value="ANO53288.1"/>
    <property type="molecule type" value="Genomic_DNA"/>
</dbReference>
<accession>A0A193LLJ4</accession>
<sequence length="545" mass="59221">MLGGLLAACGKPADTPEAATLVVRNATVWTGDPNNPWAEAIASRGEQIVAVGTHADVEPLINESTEVINADGALLVPGFIDTHVHFADGGSSLASVQLRDAQTAEEFTRRIGEFAKTVRPGEWLLDGNWDHENWGGELPTREWIDAVTPDNPVWLFRLDGHMALANSLALKLAGVDADTPDIDGGTIVRDAAGYPTGILKDNAMPLVMAAVPAPGNELMDRQIEAAMQYVAAHGVTTVHDMASWTSLASYRRLQAAGKLKTRVYSVVPLSDWAQLRDEVAKNGRGDDWLRIGGLKGFMDGSLGSHTAAMLEPFTNAPEERGFLINTLDDMRQWVSDADDAGLQIMVHAIGDSAIRDLLDIYLDLTDEKGPRDRRLRIEHSQHIHPDDLPRYAAQDIIASMQPYHAIDDGRWAEKVIGAERSATTYAFRSLLDSDAHLAFGSDWPVAPAEPLLGIYAAVTRQTLDGANPDGWTPAQKITVEEALRAYTSEAAYSSFEEDRKGTLAPGMLADFVLIDKNLTVIPPEEIRSAKVLRTVVGGKTVYQRP</sequence>
<dbReference type="SUPFAM" id="SSF51338">
    <property type="entry name" value="Composite domain of metallo-dependent hydrolases"/>
    <property type="match status" value="1"/>
</dbReference>
<gene>
    <name evidence="2" type="ORF">BA177_14935</name>
</gene>
<protein>
    <submittedName>
        <fullName evidence="2">Amidohydrolase</fullName>
    </submittedName>
</protein>
<dbReference type="Gene3D" id="3.20.20.140">
    <property type="entry name" value="Metal-dependent hydrolases"/>
    <property type="match status" value="1"/>
</dbReference>
<dbReference type="InterPro" id="IPR011059">
    <property type="entry name" value="Metal-dep_hydrolase_composite"/>
</dbReference>
<dbReference type="GO" id="GO:0016810">
    <property type="term" value="F:hydrolase activity, acting on carbon-nitrogen (but not peptide) bonds"/>
    <property type="evidence" value="ECO:0007669"/>
    <property type="project" value="InterPro"/>
</dbReference>
<dbReference type="InterPro" id="IPR033932">
    <property type="entry name" value="YtcJ-like"/>
</dbReference>
<feature type="domain" description="Amidohydrolase 3" evidence="1">
    <location>
        <begin position="66"/>
        <end position="542"/>
    </location>
</feature>
<reference evidence="2 3" key="1">
    <citation type="submission" date="2016-06" db="EMBL/GenBank/DDBJ databases">
        <title>Complete genome sequence of a deep-branching marine Gamma Proteobacterium Woeseia oceani type strain XK5.</title>
        <authorList>
            <person name="Mu D."/>
            <person name="Du Z."/>
        </authorList>
    </citation>
    <scope>NUCLEOTIDE SEQUENCE [LARGE SCALE GENOMIC DNA]</scope>
    <source>
        <strain evidence="2 3">XK5</strain>
    </source>
</reference>
<dbReference type="OrthoDB" id="9031471at2"/>
<name>A0A193LLJ4_9GAMM</name>
<dbReference type="Gene3D" id="2.30.40.10">
    <property type="entry name" value="Urease, subunit C, domain 1"/>
    <property type="match status" value="1"/>
</dbReference>
<dbReference type="KEGG" id="woc:BA177_14935"/>
<evidence type="ECO:0000313" key="2">
    <source>
        <dbReference type="EMBL" id="ANO53288.1"/>
    </source>
</evidence>
<keyword evidence="3" id="KW-1185">Reference proteome</keyword>
<keyword evidence="2" id="KW-0378">Hydrolase</keyword>
<dbReference type="InterPro" id="IPR013108">
    <property type="entry name" value="Amidohydro_3"/>
</dbReference>
<dbReference type="SUPFAM" id="SSF51556">
    <property type="entry name" value="Metallo-dependent hydrolases"/>
    <property type="match status" value="1"/>
</dbReference>
<proteinExistence type="predicted"/>
<organism evidence="2 3">
    <name type="scientific">Woeseia oceani</name>
    <dbReference type="NCBI Taxonomy" id="1548547"/>
    <lineage>
        <taxon>Bacteria</taxon>
        <taxon>Pseudomonadati</taxon>
        <taxon>Pseudomonadota</taxon>
        <taxon>Gammaproteobacteria</taxon>
        <taxon>Woeseiales</taxon>
        <taxon>Woeseiaceae</taxon>
        <taxon>Woeseia</taxon>
    </lineage>
</organism>
<evidence type="ECO:0000259" key="1">
    <source>
        <dbReference type="Pfam" id="PF07969"/>
    </source>
</evidence>
<dbReference type="CDD" id="cd01300">
    <property type="entry name" value="YtcJ_like"/>
    <property type="match status" value="1"/>
</dbReference>
<dbReference type="PANTHER" id="PTHR22642:SF2">
    <property type="entry name" value="PROTEIN LONG AFTER FAR-RED 3"/>
    <property type="match status" value="1"/>
</dbReference>
<dbReference type="InterPro" id="IPR032466">
    <property type="entry name" value="Metal_Hydrolase"/>
</dbReference>
<dbReference type="Proteomes" id="UP000092695">
    <property type="component" value="Chromosome"/>
</dbReference>
<dbReference type="AlphaFoldDB" id="A0A193LLJ4"/>
<dbReference type="PANTHER" id="PTHR22642">
    <property type="entry name" value="IMIDAZOLONEPROPIONASE"/>
    <property type="match status" value="1"/>
</dbReference>
<dbReference type="Gene3D" id="3.10.310.70">
    <property type="match status" value="1"/>
</dbReference>
<dbReference type="Pfam" id="PF07969">
    <property type="entry name" value="Amidohydro_3"/>
    <property type="match status" value="1"/>
</dbReference>
<evidence type="ECO:0000313" key="3">
    <source>
        <dbReference type="Proteomes" id="UP000092695"/>
    </source>
</evidence>